<keyword evidence="2" id="KW-1185">Reference proteome</keyword>
<protein>
    <submittedName>
        <fullName evidence="1">Uncharacterized protein</fullName>
    </submittedName>
</protein>
<reference evidence="2" key="2">
    <citation type="submission" date="2015-01" db="EMBL/GenBank/DDBJ databases">
        <title>Evolutionary Origins and Diversification of the Mycorrhizal Mutualists.</title>
        <authorList>
            <consortium name="DOE Joint Genome Institute"/>
            <consortium name="Mycorrhizal Genomics Consortium"/>
            <person name="Kohler A."/>
            <person name="Kuo A."/>
            <person name="Nagy L.G."/>
            <person name="Floudas D."/>
            <person name="Copeland A."/>
            <person name="Barry K.W."/>
            <person name="Cichocki N."/>
            <person name="Veneault-Fourrey C."/>
            <person name="LaButti K."/>
            <person name="Lindquist E.A."/>
            <person name="Lipzen A."/>
            <person name="Lundell T."/>
            <person name="Morin E."/>
            <person name="Murat C."/>
            <person name="Riley R."/>
            <person name="Ohm R."/>
            <person name="Sun H."/>
            <person name="Tunlid A."/>
            <person name="Henrissat B."/>
            <person name="Grigoriev I.V."/>
            <person name="Hibbett D.S."/>
            <person name="Martin F."/>
        </authorList>
    </citation>
    <scope>NUCLEOTIDE SEQUENCE [LARGE SCALE GENOMIC DNA]</scope>
    <source>
        <strain evidence="2">Foug A</strain>
    </source>
</reference>
<dbReference type="AlphaFoldDB" id="A0A0C3EH37"/>
<dbReference type="InParanoid" id="A0A0C3EH37"/>
<gene>
    <name evidence="1" type="ORF">SCLCIDRAFT_1210747</name>
</gene>
<organism evidence="1 2">
    <name type="scientific">Scleroderma citrinum Foug A</name>
    <dbReference type="NCBI Taxonomy" id="1036808"/>
    <lineage>
        <taxon>Eukaryota</taxon>
        <taxon>Fungi</taxon>
        <taxon>Dikarya</taxon>
        <taxon>Basidiomycota</taxon>
        <taxon>Agaricomycotina</taxon>
        <taxon>Agaricomycetes</taxon>
        <taxon>Agaricomycetidae</taxon>
        <taxon>Boletales</taxon>
        <taxon>Sclerodermatineae</taxon>
        <taxon>Sclerodermataceae</taxon>
        <taxon>Scleroderma</taxon>
    </lineage>
</organism>
<proteinExistence type="predicted"/>
<accession>A0A0C3EH37</accession>
<dbReference type="STRING" id="1036808.A0A0C3EH37"/>
<name>A0A0C3EH37_9AGAM</name>
<dbReference type="OrthoDB" id="414243at2759"/>
<reference evidence="1 2" key="1">
    <citation type="submission" date="2014-04" db="EMBL/GenBank/DDBJ databases">
        <authorList>
            <consortium name="DOE Joint Genome Institute"/>
            <person name="Kuo A."/>
            <person name="Kohler A."/>
            <person name="Nagy L.G."/>
            <person name="Floudas D."/>
            <person name="Copeland A."/>
            <person name="Barry K.W."/>
            <person name="Cichocki N."/>
            <person name="Veneault-Fourrey C."/>
            <person name="LaButti K."/>
            <person name="Lindquist E.A."/>
            <person name="Lipzen A."/>
            <person name="Lundell T."/>
            <person name="Morin E."/>
            <person name="Murat C."/>
            <person name="Sun H."/>
            <person name="Tunlid A."/>
            <person name="Henrissat B."/>
            <person name="Grigoriev I.V."/>
            <person name="Hibbett D.S."/>
            <person name="Martin F."/>
            <person name="Nordberg H.P."/>
            <person name="Cantor M.N."/>
            <person name="Hua S.X."/>
        </authorList>
    </citation>
    <scope>NUCLEOTIDE SEQUENCE [LARGE SCALE GENOMIC DNA]</scope>
    <source>
        <strain evidence="1 2">Foug A</strain>
    </source>
</reference>
<dbReference type="Proteomes" id="UP000053989">
    <property type="component" value="Unassembled WGS sequence"/>
</dbReference>
<dbReference type="HOGENOM" id="CLU_2098258_0_0_1"/>
<sequence>MVARYLRDTERALGNLQSSIRVVPLPTDQLSGMSTAVVAAINLITDVFPSTREMLMEGGEYELCGRLWRTVRGRPGIEEYWKRNRIEQKAWSITEYGTAEWIAKEAASFDKVASLL</sequence>
<evidence type="ECO:0000313" key="1">
    <source>
        <dbReference type="EMBL" id="KIM67236.1"/>
    </source>
</evidence>
<evidence type="ECO:0000313" key="2">
    <source>
        <dbReference type="Proteomes" id="UP000053989"/>
    </source>
</evidence>
<dbReference type="EMBL" id="KN822014">
    <property type="protein sequence ID" value="KIM67236.1"/>
    <property type="molecule type" value="Genomic_DNA"/>
</dbReference>